<dbReference type="SUPFAM" id="SSF52540">
    <property type="entry name" value="P-loop containing nucleoside triphosphate hydrolases"/>
    <property type="match status" value="1"/>
</dbReference>
<protein>
    <recommendedName>
        <fullName evidence="3">ATPase domain-containing protein</fullName>
    </recommendedName>
</protein>
<organism evidence="1 2">
    <name type="scientific">Candidatus Ghiorseimicrobium undicola</name>
    <dbReference type="NCBI Taxonomy" id="1974746"/>
    <lineage>
        <taxon>Bacteria</taxon>
        <taxon>Pseudomonadati</taxon>
        <taxon>Candidatus Omnitrophota</taxon>
        <taxon>Candidatus Ghiorseimicrobium</taxon>
    </lineage>
</organism>
<dbReference type="PANTHER" id="PTHR34301:SF8">
    <property type="entry name" value="ATPASE DOMAIN-CONTAINING PROTEIN"/>
    <property type="match status" value="1"/>
</dbReference>
<dbReference type="EMBL" id="PCWA01000007">
    <property type="protein sequence ID" value="PIQ89965.1"/>
    <property type="molecule type" value="Genomic_DNA"/>
</dbReference>
<gene>
    <name evidence="1" type="ORF">COV72_00190</name>
</gene>
<name>A0A2H0M2J4_9BACT</name>
<evidence type="ECO:0000313" key="2">
    <source>
        <dbReference type="Proteomes" id="UP000229641"/>
    </source>
</evidence>
<evidence type="ECO:0008006" key="3">
    <source>
        <dbReference type="Google" id="ProtNLM"/>
    </source>
</evidence>
<reference evidence="1 2" key="1">
    <citation type="submission" date="2017-09" db="EMBL/GenBank/DDBJ databases">
        <title>Depth-based differentiation of microbial function through sediment-hosted aquifers and enrichment of novel symbionts in the deep terrestrial subsurface.</title>
        <authorList>
            <person name="Probst A.J."/>
            <person name="Ladd B."/>
            <person name="Jarett J.K."/>
            <person name="Geller-Mcgrath D.E."/>
            <person name="Sieber C.M."/>
            <person name="Emerson J.B."/>
            <person name="Anantharaman K."/>
            <person name="Thomas B.C."/>
            <person name="Malmstrom R."/>
            <person name="Stieglmeier M."/>
            <person name="Klingl A."/>
            <person name="Woyke T."/>
            <person name="Ryan C.M."/>
            <person name="Banfield J.F."/>
        </authorList>
    </citation>
    <scope>NUCLEOTIDE SEQUENCE [LARGE SCALE GENOMIC DNA]</scope>
    <source>
        <strain evidence="1">CG11_big_fil_rev_8_21_14_0_20_42_13</strain>
    </source>
</reference>
<dbReference type="PANTHER" id="PTHR34301">
    <property type="entry name" value="DNA-BINDING PROTEIN-RELATED"/>
    <property type="match status" value="1"/>
</dbReference>
<comment type="caution">
    <text evidence="1">The sequence shown here is derived from an EMBL/GenBank/DDBJ whole genome shotgun (WGS) entry which is preliminary data.</text>
</comment>
<sequence length="546" mass="61878">MNNALTRENIIDILEKRIAGFKNGYRQNIALIGQRQIGKTAIIHELISEIDKTNILPVSIKINGRGIAQIINSFARQIVNEFLLSQGIHPESYIKAPAGQNQLSEILKKAQAFIPKTVAKIHAASGMLAKNKTEAAILGMFEILEIFHSETAKPCLIIVDEFQDLINFGGEEIFKELSKLIVLQKSAMYIITSSCPSRAKEILAHSLSLLFGNFEVLEVAPYHALAAYEFIARNLPVKIEDDHKKFLVDFTFGHPFYMDKFCREILSLAKISASGKVSGDILITAFENLLFKEWGVLNRRFLSLLNDSCCNKSREDFIDVILSISCGCNKIKLITKNLNKAEKIVRQKISRLVETEMLAKNGDFLRFSDKVFGFWIKTVYAPRQELDALDEESHRIAFRNSITCAFDNFSASLRRDTIERMLELLKLFQNESIQIERNKLLLSQFDEIKVISAHPKKFEATILAKSSGSFWVIGIKNGVLLPEDITEFTSASRQYGNMRSQRRLIISLSSIDVNAKLKALQEKIMTWEKETLNSLLELYNQPAIFS</sequence>
<proteinExistence type="predicted"/>
<dbReference type="AlphaFoldDB" id="A0A2H0M2J4"/>
<dbReference type="Proteomes" id="UP000229641">
    <property type="component" value="Unassembled WGS sequence"/>
</dbReference>
<evidence type="ECO:0000313" key="1">
    <source>
        <dbReference type="EMBL" id="PIQ89965.1"/>
    </source>
</evidence>
<accession>A0A2H0M2J4</accession>
<dbReference type="InterPro" id="IPR027417">
    <property type="entry name" value="P-loop_NTPase"/>
</dbReference>
<dbReference type="Gene3D" id="3.40.50.300">
    <property type="entry name" value="P-loop containing nucleotide triphosphate hydrolases"/>
    <property type="match status" value="1"/>
</dbReference>